<dbReference type="AlphaFoldDB" id="H6CC31"/>
<reference evidence="1" key="1">
    <citation type="submission" date="2011-07" db="EMBL/GenBank/DDBJ databases">
        <title>The Genome Sequence of Exophiala (Wangiella) dermatitidis NIH/UT8656.</title>
        <authorList>
            <consortium name="The Broad Institute Genome Sequencing Platform"/>
            <person name="Cuomo C."/>
            <person name="Wang Z."/>
            <person name="Hunicke-Smith S."/>
            <person name="Szanislo P.J."/>
            <person name="Earl A."/>
            <person name="Young S.K."/>
            <person name="Zeng Q."/>
            <person name="Gargeya S."/>
            <person name="Fitzgerald M."/>
            <person name="Haas B."/>
            <person name="Abouelleil A."/>
            <person name="Alvarado L."/>
            <person name="Arachchi H.M."/>
            <person name="Berlin A."/>
            <person name="Brown A."/>
            <person name="Chapman S.B."/>
            <person name="Chen Z."/>
            <person name="Dunbar C."/>
            <person name="Freedman E."/>
            <person name="Gearin G."/>
            <person name="Gellesch M."/>
            <person name="Goldberg J."/>
            <person name="Griggs A."/>
            <person name="Gujja S."/>
            <person name="Heiman D."/>
            <person name="Howarth C."/>
            <person name="Larson L."/>
            <person name="Lui A."/>
            <person name="MacDonald P.J.P."/>
            <person name="Montmayeur A."/>
            <person name="Murphy C."/>
            <person name="Neiman D."/>
            <person name="Pearson M."/>
            <person name="Priest M."/>
            <person name="Roberts A."/>
            <person name="Saif S."/>
            <person name="Shea T."/>
            <person name="Shenoy N."/>
            <person name="Sisk P."/>
            <person name="Stolte C."/>
            <person name="Sykes S."/>
            <person name="Wortman J."/>
            <person name="Nusbaum C."/>
            <person name="Birren B."/>
        </authorList>
    </citation>
    <scope>NUCLEOTIDE SEQUENCE</scope>
    <source>
        <strain evidence="1">NIH/UT8656</strain>
    </source>
</reference>
<dbReference type="InterPro" id="IPR009072">
    <property type="entry name" value="Histone-fold"/>
</dbReference>
<evidence type="ECO:0000313" key="1">
    <source>
        <dbReference type="EMBL" id="EHY61328.1"/>
    </source>
</evidence>
<dbReference type="GeneID" id="20313901"/>
<gene>
    <name evidence="1" type="ORF">HMPREF1120_09262</name>
</gene>
<dbReference type="GO" id="GO:0046982">
    <property type="term" value="F:protein heterodimerization activity"/>
    <property type="evidence" value="ECO:0007669"/>
    <property type="project" value="InterPro"/>
</dbReference>
<evidence type="ECO:0000313" key="2">
    <source>
        <dbReference type="Proteomes" id="UP000007304"/>
    </source>
</evidence>
<name>H6CC31_EXODN</name>
<dbReference type="HOGENOM" id="CLU_159428_2_0_1"/>
<dbReference type="EMBL" id="JH226138">
    <property type="protein sequence ID" value="EHY61328.1"/>
    <property type="molecule type" value="Genomic_DNA"/>
</dbReference>
<dbReference type="InParanoid" id="H6CC31"/>
<dbReference type="RefSeq" id="XP_009161789.1">
    <property type="nucleotide sequence ID" value="XM_009163541.1"/>
</dbReference>
<dbReference type="VEuPathDB" id="FungiDB:HMPREF1120_09262"/>
<dbReference type="eggNOG" id="ENOG502R8QV">
    <property type="taxonomic scope" value="Eukaryota"/>
</dbReference>
<dbReference type="Gene3D" id="1.10.20.10">
    <property type="entry name" value="Histone, subunit A"/>
    <property type="match status" value="1"/>
</dbReference>
<proteinExistence type="predicted"/>
<organism evidence="1 2">
    <name type="scientific">Exophiala dermatitidis (strain ATCC 34100 / CBS 525.76 / NIH/UT8656)</name>
    <name type="common">Black yeast</name>
    <name type="synonym">Wangiella dermatitidis</name>
    <dbReference type="NCBI Taxonomy" id="858893"/>
    <lineage>
        <taxon>Eukaryota</taxon>
        <taxon>Fungi</taxon>
        <taxon>Dikarya</taxon>
        <taxon>Ascomycota</taxon>
        <taxon>Pezizomycotina</taxon>
        <taxon>Eurotiomycetes</taxon>
        <taxon>Chaetothyriomycetidae</taxon>
        <taxon>Chaetothyriales</taxon>
        <taxon>Herpotrichiellaceae</taxon>
        <taxon>Exophiala</taxon>
    </lineage>
</organism>
<protein>
    <recommendedName>
        <fullName evidence="3">Transcription factor CBF/NF-Y/archaeal histone domain-containing protein</fullName>
    </recommendedName>
</protein>
<dbReference type="OrthoDB" id="2543597at2759"/>
<dbReference type="Proteomes" id="UP000007304">
    <property type="component" value="Unassembled WGS sequence"/>
</dbReference>
<dbReference type="STRING" id="858893.H6CC31"/>
<keyword evidence="2" id="KW-1185">Reference proteome</keyword>
<dbReference type="CDD" id="cd13732">
    <property type="entry name" value="HFD_CENP-W"/>
    <property type="match status" value="1"/>
</dbReference>
<accession>H6CC31</accession>
<evidence type="ECO:0008006" key="3">
    <source>
        <dbReference type="Google" id="ProtNLM"/>
    </source>
</evidence>
<sequence>MRRILKGHSRKTMGRGVDQLVLLDYMLFIEELLRNASRKARADGEKNIAAKNIRKVTMVFFPALYVLGPISQAEKP</sequence>